<dbReference type="Pfam" id="PF00289">
    <property type="entry name" value="Biotin_carb_N"/>
    <property type="match status" value="1"/>
</dbReference>
<dbReference type="InterPro" id="IPR000089">
    <property type="entry name" value="Biotin_lipoyl"/>
</dbReference>
<dbReference type="SUPFAM" id="SSF56059">
    <property type="entry name" value="Glutathione synthetase ATP-binding domain-like"/>
    <property type="match status" value="1"/>
</dbReference>
<dbReference type="Pfam" id="PF02785">
    <property type="entry name" value="Biotin_carb_C"/>
    <property type="match status" value="1"/>
</dbReference>
<keyword evidence="4 6" id="KW-0067">ATP-binding</keyword>
<dbReference type="InterPro" id="IPR011053">
    <property type="entry name" value="Single_hybrid_motif"/>
</dbReference>
<name>A0A2T2NMN3_CORCC</name>
<dbReference type="CDD" id="cd06850">
    <property type="entry name" value="biotinyl_domain"/>
    <property type="match status" value="1"/>
</dbReference>
<dbReference type="GO" id="GO:0046872">
    <property type="term" value="F:metal ion binding"/>
    <property type="evidence" value="ECO:0007669"/>
    <property type="project" value="InterPro"/>
</dbReference>
<dbReference type="GO" id="GO:0016874">
    <property type="term" value="F:ligase activity"/>
    <property type="evidence" value="ECO:0007669"/>
    <property type="project" value="UniProtKB-KW"/>
</dbReference>
<evidence type="ECO:0000256" key="4">
    <source>
        <dbReference type="ARBA" id="ARBA00022840"/>
    </source>
</evidence>
<evidence type="ECO:0000256" key="7">
    <source>
        <dbReference type="SAM" id="MobiDB-lite"/>
    </source>
</evidence>
<dbReference type="PROSITE" id="PS50968">
    <property type="entry name" value="BIOTINYL_LIPOYL"/>
    <property type="match status" value="1"/>
</dbReference>
<evidence type="ECO:0000256" key="3">
    <source>
        <dbReference type="ARBA" id="ARBA00022741"/>
    </source>
</evidence>
<dbReference type="InterPro" id="IPR050856">
    <property type="entry name" value="Biotin_carboxylase_complex"/>
</dbReference>
<dbReference type="PANTHER" id="PTHR18866">
    <property type="entry name" value="CARBOXYLASE:PYRUVATE/ACETYL-COA/PROPIONYL-COA CARBOXYLASE"/>
    <property type="match status" value="1"/>
</dbReference>
<dbReference type="Pfam" id="PF02786">
    <property type="entry name" value="CPSase_L_D2"/>
    <property type="match status" value="1"/>
</dbReference>
<dbReference type="InterPro" id="IPR005481">
    <property type="entry name" value="BC-like_N"/>
</dbReference>
<evidence type="ECO:0000259" key="8">
    <source>
        <dbReference type="PROSITE" id="PS50968"/>
    </source>
</evidence>
<evidence type="ECO:0000313" key="11">
    <source>
        <dbReference type="EMBL" id="PSN66693.1"/>
    </source>
</evidence>
<dbReference type="SMART" id="SM00878">
    <property type="entry name" value="Biotin_carb_C"/>
    <property type="match status" value="1"/>
</dbReference>
<dbReference type="InterPro" id="IPR011054">
    <property type="entry name" value="Rudment_hybrid_motif"/>
</dbReference>
<keyword evidence="3 6" id="KW-0547">Nucleotide-binding</keyword>
<dbReference type="InterPro" id="IPR005482">
    <property type="entry name" value="Biotin_COase_C"/>
</dbReference>
<feature type="domain" description="Biotin carboxylation" evidence="10">
    <location>
        <begin position="20"/>
        <end position="480"/>
    </location>
</feature>
<dbReference type="InterPro" id="IPR005479">
    <property type="entry name" value="CPAse_ATP-bd"/>
</dbReference>
<evidence type="ECO:0000256" key="1">
    <source>
        <dbReference type="ARBA" id="ARBA00001953"/>
    </source>
</evidence>
<dbReference type="PROSITE" id="PS50975">
    <property type="entry name" value="ATP_GRASP"/>
    <property type="match status" value="1"/>
</dbReference>
<keyword evidence="2" id="KW-0436">Ligase</keyword>
<dbReference type="AlphaFoldDB" id="A0A2T2NMN3"/>
<evidence type="ECO:0000313" key="12">
    <source>
        <dbReference type="Proteomes" id="UP000240883"/>
    </source>
</evidence>
<accession>A0A2T2NMN3</accession>
<feature type="domain" description="Lipoyl-binding" evidence="8">
    <location>
        <begin position="724"/>
        <end position="798"/>
    </location>
</feature>
<evidence type="ECO:0000256" key="2">
    <source>
        <dbReference type="ARBA" id="ARBA00022598"/>
    </source>
</evidence>
<dbReference type="GO" id="GO:0005524">
    <property type="term" value="F:ATP binding"/>
    <property type="evidence" value="ECO:0007669"/>
    <property type="project" value="UniProtKB-UniRule"/>
</dbReference>
<dbReference type="InterPro" id="IPR011764">
    <property type="entry name" value="Biotin_carboxylation_dom"/>
</dbReference>
<keyword evidence="12" id="KW-1185">Reference proteome</keyword>
<sequence length="798" mass="86729">MSNRQLAVASLPVGEDGRPSIQRVLIANRGEIACRIIATCRKMNITTIAIYVDEDADSLHVQQADEAIGIGSIARSEGRNPFLDIDLIVETAVQTGAQAIHPGYGYLSENPDFVNAVRKAGIIFIGPSPVAMSTLGNKRSSKAYLSEHAPEVPLIPGFSGSSQNPSDLEKAAQSIGLPVMLKASSGGGGKGMRIVRESAQLSTELERAQSEAQRSFGDADIILEKYIEAGKHVEIQIVGDRYGKVVCLHERDCSVQRRHQKIIEETPCPWLTPDFRRRMGATAVRIAELIGYEGAGTVEFVVDVAAQKFYFLEVNARLQVEHPITEEVTGWDLVSLQLYVAGGGRFADIPSLQEIRQHGHAIECRLCAEDPQNDFLPERGTIDLWLPASANVAGFNPGDVRYETAVQTGSEVSIYFDSMIAKIVVWAPSRKLAIEKMARVLASSVCAGVRTNQLFMQSCLLHPDFRDPAYTTSFIPKNLEKLLENPYCKDVLGIQKLYGVIPALYLRQSSREHSLASRGAFRNTRLGFRNQRFDPINQHTNIVENAAVSKSSTKSTAPSEQPLLVEWLPQPPSTQSPKAASAHIRLSNAPPTSTPSEGPEDSVAKKVTTWYNTISTQIRNRHYGEKEATPSSTYNIALMSATLIATPTAPSSASNPALTLTVTINNAKVLAHIVCPDDNSRTPQNGSVRTVIAHFPSLGSWTAYKVYDLLSFAESLREEIAKDGALAGGAKMATAPMPCKILKVLKKDGEEVKAGETVMVVESMKMEMAISMAVGGKFKTGRKEGDAVDEGAVLCEVE</sequence>
<dbReference type="Pfam" id="PF00364">
    <property type="entry name" value="Biotin_lipoyl"/>
    <property type="match status" value="1"/>
</dbReference>
<gene>
    <name evidence="11" type="ORF">BS50DRAFT_552326</name>
</gene>
<dbReference type="SUPFAM" id="SSF51246">
    <property type="entry name" value="Rudiment single hybrid motif"/>
    <property type="match status" value="1"/>
</dbReference>
<proteinExistence type="predicted"/>
<dbReference type="OrthoDB" id="196847at2759"/>
<dbReference type="Gene3D" id="3.30.470.20">
    <property type="entry name" value="ATP-grasp fold, B domain"/>
    <property type="match status" value="1"/>
</dbReference>
<dbReference type="Gene3D" id="2.40.50.100">
    <property type="match status" value="1"/>
</dbReference>
<dbReference type="PROSITE" id="PS00867">
    <property type="entry name" value="CPSASE_2"/>
    <property type="match status" value="1"/>
</dbReference>
<dbReference type="STRING" id="1448308.A0A2T2NMN3"/>
<dbReference type="InterPro" id="IPR016185">
    <property type="entry name" value="PreATP-grasp_dom_sf"/>
</dbReference>
<dbReference type="PANTHER" id="PTHR18866:SF127">
    <property type="match status" value="1"/>
</dbReference>
<dbReference type="SUPFAM" id="SSF51230">
    <property type="entry name" value="Single hybrid motif"/>
    <property type="match status" value="1"/>
</dbReference>
<evidence type="ECO:0000256" key="5">
    <source>
        <dbReference type="ARBA" id="ARBA00023267"/>
    </source>
</evidence>
<dbReference type="EMBL" id="KZ678135">
    <property type="protein sequence ID" value="PSN66693.1"/>
    <property type="molecule type" value="Genomic_DNA"/>
</dbReference>
<protein>
    <submittedName>
        <fullName evidence="11">Uncharacterized protein</fullName>
    </submittedName>
</protein>
<dbReference type="FunFam" id="3.30.1490.20:FF:000003">
    <property type="entry name" value="acetyl-CoA carboxylase isoform X1"/>
    <property type="match status" value="1"/>
</dbReference>
<dbReference type="InterPro" id="IPR011761">
    <property type="entry name" value="ATP-grasp"/>
</dbReference>
<comment type="cofactor">
    <cofactor evidence="1">
        <name>biotin</name>
        <dbReference type="ChEBI" id="CHEBI:57586"/>
    </cofactor>
</comment>
<reference evidence="11 12" key="1">
    <citation type="journal article" date="2018" name="Front. Microbiol.">
        <title>Genome-Wide Analysis of Corynespora cassiicola Leaf Fall Disease Putative Effectors.</title>
        <authorList>
            <person name="Lopez D."/>
            <person name="Ribeiro S."/>
            <person name="Label P."/>
            <person name="Fumanal B."/>
            <person name="Venisse J.S."/>
            <person name="Kohler A."/>
            <person name="de Oliveira R.R."/>
            <person name="Labutti K."/>
            <person name="Lipzen A."/>
            <person name="Lail K."/>
            <person name="Bauer D."/>
            <person name="Ohm R.A."/>
            <person name="Barry K.W."/>
            <person name="Spatafora J."/>
            <person name="Grigoriev I.V."/>
            <person name="Martin F.M."/>
            <person name="Pujade-Renaud V."/>
        </authorList>
    </citation>
    <scope>NUCLEOTIDE SEQUENCE [LARGE SCALE GENOMIC DNA]</scope>
    <source>
        <strain evidence="11 12">Philippines</strain>
    </source>
</reference>
<dbReference type="SUPFAM" id="SSF52440">
    <property type="entry name" value="PreATP-grasp domain"/>
    <property type="match status" value="1"/>
</dbReference>
<evidence type="ECO:0000256" key="6">
    <source>
        <dbReference type="PROSITE-ProRule" id="PRU00409"/>
    </source>
</evidence>
<dbReference type="PROSITE" id="PS50979">
    <property type="entry name" value="BC"/>
    <property type="match status" value="1"/>
</dbReference>
<organism evidence="11 12">
    <name type="scientific">Corynespora cassiicola Philippines</name>
    <dbReference type="NCBI Taxonomy" id="1448308"/>
    <lineage>
        <taxon>Eukaryota</taxon>
        <taxon>Fungi</taxon>
        <taxon>Dikarya</taxon>
        <taxon>Ascomycota</taxon>
        <taxon>Pezizomycotina</taxon>
        <taxon>Dothideomycetes</taxon>
        <taxon>Pleosporomycetidae</taxon>
        <taxon>Pleosporales</taxon>
        <taxon>Corynesporascaceae</taxon>
        <taxon>Corynespora</taxon>
    </lineage>
</organism>
<feature type="domain" description="ATP-grasp" evidence="9">
    <location>
        <begin position="142"/>
        <end position="342"/>
    </location>
</feature>
<feature type="region of interest" description="Disordered" evidence="7">
    <location>
        <begin position="569"/>
        <end position="603"/>
    </location>
</feature>
<evidence type="ECO:0000259" key="10">
    <source>
        <dbReference type="PROSITE" id="PS50979"/>
    </source>
</evidence>
<evidence type="ECO:0000259" key="9">
    <source>
        <dbReference type="PROSITE" id="PS50975"/>
    </source>
</evidence>
<dbReference type="Proteomes" id="UP000240883">
    <property type="component" value="Unassembled WGS sequence"/>
</dbReference>
<keyword evidence="5" id="KW-0092">Biotin</keyword>